<dbReference type="RefSeq" id="WP_311578769.1">
    <property type="nucleotide sequence ID" value="NZ_JAVRIF010000002.1"/>
</dbReference>
<evidence type="ECO:0000256" key="1">
    <source>
        <dbReference type="SAM" id="SignalP"/>
    </source>
</evidence>
<dbReference type="Proteomes" id="UP001266357">
    <property type="component" value="Unassembled WGS sequence"/>
</dbReference>
<evidence type="ECO:0000313" key="3">
    <source>
        <dbReference type="Proteomes" id="UP001266357"/>
    </source>
</evidence>
<evidence type="ECO:0008006" key="4">
    <source>
        <dbReference type="Google" id="ProtNLM"/>
    </source>
</evidence>
<protein>
    <recommendedName>
        <fullName evidence="4">Porin</fullName>
    </recommendedName>
</protein>
<feature type="signal peptide" evidence="1">
    <location>
        <begin position="1"/>
        <end position="24"/>
    </location>
</feature>
<dbReference type="EMBL" id="JAVRIF010000002">
    <property type="protein sequence ID" value="MDT0603168.1"/>
    <property type="molecule type" value="Genomic_DNA"/>
</dbReference>
<proteinExistence type="predicted"/>
<comment type="caution">
    <text evidence="2">The sequence shown here is derived from an EMBL/GenBank/DDBJ whole genome shotgun (WGS) entry which is preliminary data.</text>
</comment>
<evidence type="ECO:0000313" key="2">
    <source>
        <dbReference type="EMBL" id="MDT0603168.1"/>
    </source>
</evidence>
<keyword evidence="3" id="KW-1185">Reference proteome</keyword>
<reference evidence="2 3" key="1">
    <citation type="submission" date="2023-09" db="EMBL/GenBank/DDBJ databases">
        <authorList>
            <person name="Rey-Velasco X."/>
        </authorList>
    </citation>
    <scope>NUCLEOTIDE SEQUENCE [LARGE SCALE GENOMIC DNA]</scope>
    <source>
        <strain evidence="2 3">W431</strain>
    </source>
</reference>
<name>A0ABU2ZZX7_9GAMM</name>
<gene>
    <name evidence="2" type="ORF">RM573_06135</name>
</gene>
<feature type="chain" id="PRO_5045764067" description="Porin" evidence="1">
    <location>
        <begin position="25"/>
        <end position="454"/>
    </location>
</feature>
<organism evidence="2 3">
    <name type="scientific">Thalassotalea castellviae</name>
    <dbReference type="NCBI Taxonomy" id="3075612"/>
    <lineage>
        <taxon>Bacteria</taxon>
        <taxon>Pseudomonadati</taxon>
        <taxon>Pseudomonadota</taxon>
        <taxon>Gammaproteobacteria</taxon>
        <taxon>Alteromonadales</taxon>
        <taxon>Colwelliaceae</taxon>
        <taxon>Thalassotalea</taxon>
    </lineage>
</organism>
<keyword evidence="1" id="KW-0732">Signal</keyword>
<accession>A0ABU2ZZX7</accession>
<sequence>MKKLALIQTFSLLGFSLTSSQIIAQTKAVQQAVTESSDEKASQEISTLSADGWQDEWADDWQETTQLSPWKFSYFVEVAYGRFMQNNIVESNASLSELRGRINLDYSHAFFELTAKGDFLYDDVLVQTDFNTRELNIAFSPLKNLDVKLGRQVLTWGTGDYLFLNDLFKKDWQSFFSGRDDEYLKSASDSIRMTSYWGDFTVDLAWTPEFTPDNYLTGERFSFYSPLMKTNIAPDENFRVEQTQDSQWSARVATSIQGVEYALYGYKGFWTTPLGMNQQGMAYFPKMNAWGASALTPLSTGIFKMEFSAYNSLEDRQGNQAAIPNSQIRALIGYEQEVIKNLSVGLQYYLEKTQHYNAYTQSALFTDEVVDEYRQLATVRLRYTTMQQKLIYSLFAFYSPTDQDSYLKPAIHYRYNDNYSFSAGANIFSGNQPFTFFGQHQANTNVWLRGRFSF</sequence>